<name>A0A645IJD3_9ZZZZ</name>
<reference evidence="1" key="1">
    <citation type="submission" date="2019-08" db="EMBL/GenBank/DDBJ databases">
        <authorList>
            <person name="Kucharzyk K."/>
            <person name="Murdoch R.W."/>
            <person name="Higgins S."/>
            <person name="Loffler F."/>
        </authorList>
    </citation>
    <scope>NUCLEOTIDE SEQUENCE</scope>
</reference>
<protein>
    <submittedName>
        <fullName evidence="1">Uncharacterized protein</fullName>
    </submittedName>
</protein>
<dbReference type="AlphaFoldDB" id="A0A645IJD3"/>
<organism evidence="1">
    <name type="scientific">bioreactor metagenome</name>
    <dbReference type="NCBI Taxonomy" id="1076179"/>
    <lineage>
        <taxon>unclassified sequences</taxon>
        <taxon>metagenomes</taxon>
        <taxon>ecological metagenomes</taxon>
    </lineage>
</organism>
<dbReference type="EMBL" id="VSSQ01116476">
    <property type="protein sequence ID" value="MPN51398.1"/>
    <property type="molecule type" value="Genomic_DNA"/>
</dbReference>
<evidence type="ECO:0000313" key="1">
    <source>
        <dbReference type="EMBL" id="MPN51398.1"/>
    </source>
</evidence>
<sequence length="100" mass="10387">MIEETVCRVTAAAAFCTGKFTVVRGVASQLEKGLGEASLFGQQRGIVGRPNDVPPRGFQCAFQAFAGHGKVGVGKCAVVRPVRGESSQSGKLDCLGCVET</sequence>
<gene>
    <name evidence="1" type="ORF">SDC9_199043</name>
</gene>
<accession>A0A645IJD3</accession>
<proteinExistence type="predicted"/>
<comment type="caution">
    <text evidence="1">The sequence shown here is derived from an EMBL/GenBank/DDBJ whole genome shotgun (WGS) entry which is preliminary data.</text>
</comment>